<accession>A0A1E5NXQ2</accession>
<keyword evidence="2" id="KW-1185">Reference proteome</keyword>
<dbReference type="Proteomes" id="UP000095705">
    <property type="component" value="Plasmid pACMP2"/>
</dbReference>
<geneLocation type="plasmid" evidence="2">
    <name>pacmp2</name>
</geneLocation>
<protein>
    <submittedName>
        <fullName evidence="1">Uncharacterized protein</fullName>
    </submittedName>
</protein>
<name>A0A1E5NXQ2_9ACTN</name>
<dbReference type="OrthoDB" id="4236408at2"/>
<sequence>MIDITALAAAVKAAQQLTPGLYHLEGKVYRVSRTRRGVVKVERLLQPGPRGGNGRFVPDYSTARQELADEHKLTKEAAEAYGKEHGLCAACGRLLTDPVSVARGIGPVCLKHFS</sequence>
<dbReference type="EMBL" id="MEHK01000006">
    <property type="protein sequence ID" value="OEJ20902.1"/>
    <property type="molecule type" value="Genomic_DNA"/>
</dbReference>
<dbReference type="Pfam" id="PF19474">
    <property type="entry name" value="DUF6011"/>
    <property type="match status" value="1"/>
</dbReference>
<dbReference type="AlphaFoldDB" id="A0A1E5NXQ2"/>
<gene>
    <name evidence="1" type="ORF">BGK67_35295</name>
</gene>
<dbReference type="RefSeq" id="WP_069918051.1">
    <property type="nucleotide sequence ID" value="NZ_CM007204.1"/>
</dbReference>
<comment type="caution">
    <text evidence="1">The sequence shown here is derived from an EMBL/GenBank/DDBJ whole genome shotgun (WGS) entry which is preliminary data.</text>
</comment>
<keyword evidence="1" id="KW-0614">Plasmid</keyword>
<reference evidence="1 2" key="1">
    <citation type="submission" date="2016-08" db="EMBL/GenBank/DDBJ databases">
        <title>The complete genome of Streptomyces subrutilus 10-1-1.</title>
        <authorList>
            <person name="Chen X."/>
        </authorList>
    </citation>
    <scope>NUCLEOTIDE SEQUENCE [LARGE SCALE GENOMIC DNA]</scope>
    <source>
        <strain evidence="1 2">10-1-1</strain>
        <plasmid evidence="2">pacmp2</plasmid>
    </source>
</reference>
<dbReference type="InterPro" id="IPR046053">
    <property type="entry name" value="DUF6011"/>
</dbReference>
<proteinExistence type="predicted"/>
<evidence type="ECO:0000313" key="2">
    <source>
        <dbReference type="Proteomes" id="UP000095705"/>
    </source>
</evidence>
<organism evidence="1 2">
    <name type="scientific">Streptomyces subrutilus</name>
    <dbReference type="NCBI Taxonomy" id="36818"/>
    <lineage>
        <taxon>Bacteria</taxon>
        <taxon>Bacillati</taxon>
        <taxon>Actinomycetota</taxon>
        <taxon>Actinomycetes</taxon>
        <taxon>Kitasatosporales</taxon>
        <taxon>Streptomycetaceae</taxon>
        <taxon>Streptomyces</taxon>
    </lineage>
</organism>
<evidence type="ECO:0000313" key="1">
    <source>
        <dbReference type="EMBL" id="OEJ20902.1"/>
    </source>
</evidence>